<name>A0A316GE66_9RHOB</name>
<dbReference type="Proteomes" id="UP000245708">
    <property type="component" value="Unassembled WGS sequence"/>
</dbReference>
<comment type="caution">
    <text evidence="5">The sequence shown here is derived from an EMBL/GenBank/DDBJ whole genome shotgun (WGS) entry which is preliminary data.</text>
</comment>
<dbReference type="EMBL" id="QGGW01000009">
    <property type="protein sequence ID" value="PWK59188.1"/>
    <property type="molecule type" value="Genomic_DNA"/>
</dbReference>
<dbReference type="InterPro" id="IPR036388">
    <property type="entry name" value="WH-like_DNA-bd_sf"/>
</dbReference>
<keyword evidence="6" id="KW-1185">Reference proteome</keyword>
<dbReference type="SUPFAM" id="SSF46785">
    <property type="entry name" value="Winged helix' DNA-binding domain"/>
    <property type="match status" value="1"/>
</dbReference>
<keyword evidence="3" id="KW-0804">Transcription</keyword>
<dbReference type="SUPFAM" id="SSF48008">
    <property type="entry name" value="GntR ligand-binding domain-like"/>
    <property type="match status" value="1"/>
</dbReference>
<feature type="domain" description="HTH gntR-type" evidence="4">
    <location>
        <begin position="32"/>
        <end position="100"/>
    </location>
</feature>
<dbReference type="Pfam" id="PF00392">
    <property type="entry name" value="GntR"/>
    <property type="match status" value="1"/>
</dbReference>
<dbReference type="PANTHER" id="PTHR43537:SF44">
    <property type="entry name" value="GNTR FAMILY REGULATORY PROTEIN"/>
    <property type="match status" value="1"/>
</dbReference>
<sequence>MVDSGNTKNWKPKLWPLGGLVLRETDVIDAPRSSSDAIAEVLIADIKAGRQPKGEPLPTERELSERFDASRPTVRAALSQMQMRGYLEAQPGHRPRASSPSLDSILRGAADHIRDILGDAEAGAHLEQMRQFIETGAARAATMRADTVHLAKLNEALTRNAEAIGTPDFAQTDIAFHRALVSVVGNPILLTLHDMFVSRLFADRPPVADPIANDRISHEEHRAIYTAILDGDVAAATDVMEAHLARSLRRRLKAAALGSQAPAAPQA</sequence>
<keyword evidence="2" id="KW-0238">DNA-binding</keyword>
<dbReference type="PRINTS" id="PR00035">
    <property type="entry name" value="HTHGNTR"/>
</dbReference>
<evidence type="ECO:0000256" key="1">
    <source>
        <dbReference type="ARBA" id="ARBA00023015"/>
    </source>
</evidence>
<dbReference type="SMART" id="SM00345">
    <property type="entry name" value="HTH_GNTR"/>
    <property type="match status" value="1"/>
</dbReference>
<dbReference type="AlphaFoldDB" id="A0A316GE66"/>
<dbReference type="PROSITE" id="PS50949">
    <property type="entry name" value="HTH_GNTR"/>
    <property type="match status" value="1"/>
</dbReference>
<gene>
    <name evidence="5" type="ORF">C7455_109111</name>
</gene>
<dbReference type="InterPro" id="IPR011711">
    <property type="entry name" value="GntR_C"/>
</dbReference>
<evidence type="ECO:0000256" key="2">
    <source>
        <dbReference type="ARBA" id="ARBA00023125"/>
    </source>
</evidence>
<dbReference type="Gene3D" id="1.20.120.530">
    <property type="entry name" value="GntR ligand-binding domain-like"/>
    <property type="match status" value="1"/>
</dbReference>
<dbReference type="GO" id="GO:0003700">
    <property type="term" value="F:DNA-binding transcription factor activity"/>
    <property type="evidence" value="ECO:0007669"/>
    <property type="project" value="InterPro"/>
</dbReference>
<dbReference type="PANTHER" id="PTHR43537">
    <property type="entry name" value="TRANSCRIPTIONAL REGULATOR, GNTR FAMILY"/>
    <property type="match status" value="1"/>
</dbReference>
<evidence type="ECO:0000313" key="6">
    <source>
        <dbReference type="Proteomes" id="UP000245708"/>
    </source>
</evidence>
<dbReference type="SMART" id="SM00895">
    <property type="entry name" value="FCD"/>
    <property type="match status" value="1"/>
</dbReference>
<dbReference type="GO" id="GO:0003677">
    <property type="term" value="F:DNA binding"/>
    <property type="evidence" value="ECO:0007669"/>
    <property type="project" value="UniProtKB-KW"/>
</dbReference>
<keyword evidence="1" id="KW-0805">Transcription regulation</keyword>
<organism evidence="5 6">
    <name type="scientific">Roseicyclus mahoneyensis</name>
    <dbReference type="NCBI Taxonomy" id="164332"/>
    <lineage>
        <taxon>Bacteria</taxon>
        <taxon>Pseudomonadati</taxon>
        <taxon>Pseudomonadota</taxon>
        <taxon>Alphaproteobacteria</taxon>
        <taxon>Rhodobacterales</taxon>
        <taxon>Roseobacteraceae</taxon>
        <taxon>Roseicyclus</taxon>
    </lineage>
</organism>
<evidence type="ECO:0000256" key="3">
    <source>
        <dbReference type="ARBA" id="ARBA00023163"/>
    </source>
</evidence>
<dbReference type="InterPro" id="IPR008920">
    <property type="entry name" value="TF_FadR/GntR_C"/>
</dbReference>
<dbReference type="InterPro" id="IPR000524">
    <property type="entry name" value="Tscrpt_reg_HTH_GntR"/>
</dbReference>
<reference evidence="5 6" key="1">
    <citation type="submission" date="2018-05" db="EMBL/GenBank/DDBJ databases">
        <title>Genomic Encyclopedia of Type Strains, Phase IV (KMG-IV): sequencing the most valuable type-strain genomes for metagenomic binning, comparative biology and taxonomic classification.</title>
        <authorList>
            <person name="Goeker M."/>
        </authorList>
    </citation>
    <scope>NUCLEOTIDE SEQUENCE [LARGE SCALE GENOMIC DNA]</scope>
    <source>
        <strain evidence="5 6">DSM 16097</strain>
    </source>
</reference>
<dbReference type="Pfam" id="PF07729">
    <property type="entry name" value="FCD"/>
    <property type="match status" value="1"/>
</dbReference>
<protein>
    <submittedName>
        <fullName evidence="5">GntR family transcriptional regulator</fullName>
    </submittedName>
</protein>
<proteinExistence type="predicted"/>
<dbReference type="Gene3D" id="1.10.10.10">
    <property type="entry name" value="Winged helix-like DNA-binding domain superfamily/Winged helix DNA-binding domain"/>
    <property type="match status" value="1"/>
</dbReference>
<dbReference type="CDD" id="cd07377">
    <property type="entry name" value="WHTH_GntR"/>
    <property type="match status" value="1"/>
</dbReference>
<evidence type="ECO:0000313" key="5">
    <source>
        <dbReference type="EMBL" id="PWK59188.1"/>
    </source>
</evidence>
<dbReference type="InterPro" id="IPR036390">
    <property type="entry name" value="WH_DNA-bd_sf"/>
</dbReference>
<evidence type="ECO:0000259" key="4">
    <source>
        <dbReference type="PROSITE" id="PS50949"/>
    </source>
</evidence>
<accession>A0A316GE66</accession>
<dbReference type="OrthoDB" id="9028214at2"/>